<dbReference type="InterPro" id="IPR011646">
    <property type="entry name" value="KAP_P-loop"/>
</dbReference>
<keyword evidence="3" id="KW-1185">Reference proteome</keyword>
<protein>
    <submittedName>
        <fullName evidence="2">P-loop NTPase fold protein</fullName>
    </submittedName>
</protein>
<reference evidence="3" key="1">
    <citation type="journal article" date="2019" name="Int. J. Syst. Evol. Microbiol.">
        <title>The Global Catalogue of Microorganisms (GCM) 10K type strain sequencing project: providing services to taxonomists for standard genome sequencing and annotation.</title>
        <authorList>
            <consortium name="The Broad Institute Genomics Platform"/>
            <consortium name="The Broad Institute Genome Sequencing Center for Infectious Disease"/>
            <person name="Wu L."/>
            <person name="Ma J."/>
        </authorList>
    </citation>
    <scope>NUCLEOTIDE SEQUENCE [LARGE SCALE GENOMIC DNA]</scope>
    <source>
        <strain evidence="3">JCM 30774</strain>
    </source>
</reference>
<sequence length="479" mass="55120">MPKRPFENCATGSKRKKLAERFTQYLITRNTEEHAFPVNLNGAWGTGKTFFVENWKRLVEEKGHIGIKIDAWESDYLDDPLTIIIAEIIDQLSELTRKDGFYEQEKKVVHFATQLKGSIPKILTSLLGKLIGDQGSKELLELFESIVGSAVNAKDYKSNLNIGDLGLETTRAHIRHKQFTKDFKREVQKLVEFAQPDTPKEKVFIFIDELDRCRPSYAIEMLETVKHLFDIPNFVFIFSTDTKQLQHSIKAIYGQDFDSHEYLSRFFEQRLTLPEPDYLEFIKAQKIFEGVNLCKLLTLPKVSTTEELQYSVSLICQLNKNHLPLRRVRQLCSHLESLLLSDSLDKKAFSILTLTGLVFGEALYTGIPEFEKFDSELRAMKAYTGSEKIVDFYFTRSIKMTKLLQDLNGPLSQCQNKEAYKISPNSQFKQHEFKSINADYVSLNNQIDFIRRQPNVTLLTNPAEMLNIIRSTAIAFDGP</sequence>
<accession>A0ABW4AYS7</accession>
<gene>
    <name evidence="2" type="ORF">ACFQ45_06825</name>
</gene>
<comment type="caution">
    <text evidence="2">The sequence shown here is derived from an EMBL/GenBank/DDBJ whole genome shotgun (WGS) entry which is preliminary data.</text>
</comment>
<evidence type="ECO:0000259" key="1">
    <source>
        <dbReference type="Pfam" id="PF07693"/>
    </source>
</evidence>
<dbReference type="InterPro" id="IPR027417">
    <property type="entry name" value="P-loop_NTPase"/>
</dbReference>
<name>A0ABW4AYS7_9GAMM</name>
<proteinExistence type="predicted"/>
<dbReference type="Pfam" id="PF07693">
    <property type="entry name" value="KAP_NTPase"/>
    <property type="match status" value="1"/>
</dbReference>
<evidence type="ECO:0000313" key="2">
    <source>
        <dbReference type="EMBL" id="MFD1383072.1"/>
    </source>
</evidence>
<dbReference type="Proteomes" id="UP001597059">
    <property type="component" value="Unassembled WGS sequence"/>
</dbReference>
<feature type="domain" description="KAP NTPase" evidence="1">
    <location>
        <begin position="16"/>
        <end position="278"/>
    </location>
</feature>
<dbReference type="RefSeq" id="WP_377366248.1">
    <property type="nucleotide sequence ID" value="NZ_JBHTMN010000007.1"/>
</dbReference>
<dbReference type="Gene3D" id="3.40.50.300">
    <property type="entry name" value="P-loop containing nucleotide triphosphate hydrolases"/>
    <property type="match status" value="1"/>
</dbReference>
<evidence type="ECO:0000313" key="3">
    <source>
        <dbReference type="Proteomes" id="UP001597059"/>
    </source>
</evidence>
<organism evidence="2 3">
    <name type="scientific">Rhodanobacter aciditrophus</name>
    <dbReference type="NCBI Taxonomy" id="1623218"/>
    <lineage>
        <taxon>Bacteria</taxon>
        <taxon>Pseudomonadati</taxon>
        <taxon>Pseudomonadota</taxon>
        <taxon>Gammaproteobacteria</taxon>
        <taxon>Lysobacterales</taxon>
        <taxon>Rhodanobacteraceae</taxon>
        <taxon>Rhodanobacter</taxon>
    </lineage>
</organism>
<dbReference type="SUPFAM" id="SSF52540">
    <property type="entry name" value="P-loop containing nucleoside triphosphate hydrolases"/>
    <property type="match status" value="1"/>
</dbReference>
<dbReference type="EMBL" id="JBHTMN010000007">
    <property type="protein sequence ID" value="MFD1383072.1"/>
    <property type="molecule type" value="Genomic_DNA"/>
</dbReference>